<organism evidence="1 2">
    <name type="scientific">Penicillium roqueforti (strain FM164)</name>
    <dbReference type="NCBI Taxonomy" id="1365484"/>
    <lineage>
        <taxon>Eukaryota</taxon>
        <taxon>Fungi</taxon>
        <taxon>Dikarya</taxon>
        <taxon>Ascomycota</taxon>
        <taxon>Pezizomycotina</taxon>
        <taxon>Eurotiomycetes</taxon>
        <taxon>Eurotiomycetidae</taxon>
        <taxon>Eurotiales</taxon>
        <taxon>Aspergillaceae</taxon>
        <taxon>Penicillium</taxon>
    </lineage>
</organism>
<evidence type="ECO:0000313" key="2">
    <source>
        <dbReference type="Proteomes" id="UP000030686"/>
    </source>
</evidence>
<proteinExistence type="predicted"/>
<accession>W6R5Q3</accession>
<name>W6R5Q3_PENRF</name>
<reference evidence="1" key="1">
    <citation type="journal article" date="2014" name="Nat. Commun.">
        <title>Multiple recent horizontal transfers of a large genomic region in cheese making fungi.</title>
        <authorList>
            <person name="Cheeseman K."/>
            <person name="Ropars J."/>
            <person name="Renault P."/>
            <person name="Dupont J."/>
            <person name="Gouzy J."/>
            <person name="Branca A."/>
            <person name="Abraham A.L."/>
            <person name="Ceppi M."/>
            <person name="Conseiller E."/>
            <person name="Debuchy R."/>
            <person name="Malagnac F."/>
            <person name="Goarin A."/>
            <person name="Silar P."/>
            <person name="Lacoste S."/>
            <person name="Sallet E."/>
            <person name="Bensimon A."/>
            <person name="Giraud T."/>
            <person name="Brygoo Y."/>
        </authorList>
    </citation>
    <scope>NUCLEOTIDE SEQUENCE [LARGE SCALE GENOMIC DNA]</scope>
    <source>
        <strain evidence="1">FM164</strain>
    </source>
</reference>
<dbReference type="EMBL" id="HG792020">
    <property type="protein sequence ID" value="CDM37142.1"/>
    <property type="molecule type" value="Genomic_DNA"/>
</dbReference>
<dbReference type="AlphaFoldDB" id="W6R5Q3"/>
<gene>
    <name evidence="1" type="ORF">PROQFM164_S06g000103</name>
</gene>
<protein>
    <submittedName>
        <fullName evidence="1">Uncharacterized protein</fullName>
    </submittedName>
</protein>
<sequence length="43" mass="4865">MFTSPYRNIEKSVGGTYHSTMLDYSASMADDMTTSIEIQIEQD</sequence>
<keyword evidence="2" id="KW-1185">Reference proteome</keyword>
<evidence type="ECO:0000313" key="1">
    <source>
        <dbReference type="EMBL" id="CDM37142.1"/>
    </source>
</evidence>
<dbReference type="Proteomes" id="UP000030686">
    <property type="component" value="Unassembled WGS sequence"/>
</dbReference>